<sequence>METCKFRIMMDCDLCFTRYLFMSDFHSFRKSMDRKTQRVYTELELQVSRGISMLIDVIPNVTELHSCILKFLNYVKQGISMWRKSLRTTNERATRSSLLISRAKMIEPCK</sequence>
<dbReference type="EMBL" id="CM026433">
    <property type="protein sequence ID" value="KAG0553565.1"/>
    <property type="molecule type" value="Genomic_DNA"/>
</dbReference>
<reference evidence="1" key="1">
    <citation type="submission" date="2020-06" db="EMBL/GenBank/DDBJ databases">
        <title>WGS assembly of Ceratodon purpureus strain R40.</title>
        <authorList>
            <person name="Carey S.B."/>
            <person name="Jenkins J."/>
            <person name="Shu S."/>
            <person name="Lovell J.T."/>
            <person name="Sreedasyam A."/>
            <person name="Maumus F."/>
            <person name="Tiley G.P."/>
            <person name="Fernandez-Pozo N."/>
            <person name="Barry K."/>
            <person name="Chen C."/>
            <person name="Wang M."/>
            <person name="Lipzen A."/>
            <person name="Daum C."/>
            <person name="Saski C.A."/>
            <person name="Payton A.C."/>
            <person name="Mcbreen J.C."/>
            <person name="Conrad R.E."/>
            <person name="Kollar L.M."/>
            <person name="Olsson S."/>
            <person name="Huttunen S."/>
            <person name="Landis J.B."/>
            <person name="Wickett N.J."/>
            <person name="Johnson M.G."/>
            <person name="Rensing S.A."/>
            <person name="Grimwood J."/>
            <person name="Schmutz J."/>
            <person name="Mcdaniel S.F."/>
        </authorList>
    </citation>
    <scope>NUCLEOTIDE SEQUENCE</scope>
    <source>
        <strain evidence="1">R40</strain>
    </source>
</reference>
<accession>A0A8T0G3S9</accession>
<dbReference type="Proteomes" id="UP000822688">
    <property type="component" value="Chromosome 12"/>
</dbReference>
<evidence type="ECO:0000313" key="1">
    <source>
        <dbReference type="EMBL" id="KAG0553565.1"/>
    </source>
</evidence>
<evidence type="ECO:0000313" key="2">
    <source>
        <dbReference type="Proteomes" id="UP000822688"/>
    </source>
</evidence>
<name>A0A8T0G3S9_CERPU</name>
<keyword evidence="2" id="KW-1185">Reference proteome</keyword>
<proteinExistence type="predicted"/>
<protein>
    <submittedName>
        <fullName evidence="1">Uncharacterized protein</fullName>
    </submittedName>
</protein>
<gene>
    <name evidence="1" type="ORF">KC19_12G021200</name>
</gene>
<dbReference type="AlphaFoldDB" id="A0A8T0G3S9"/>
<comment type="caution">
    <text evidence="1">The sequence shown here is derived from an EMBL/GenBank/DDBJ whole genome shotgun (WGS) entry which is preliminary data.</text>
</comment>
<organism evidence="1 2">
    <name type="scientific">Ceratodon purpureus</name>
    <name type="common">Fire moss</name>
    <name type="synonym">Dicranum purpureum</name>
    <dbReference type="NCBI Taxonomy" id="3225"/>
    <lineage>
        <taxon>Eukaryota</taxon>
        <taxon>Viridiplantae</taxon>
        <taxon>Streptophyta</taxon>
        <taxon>Embryophyta</taxon>
        <taxon>Bryophyta</taxon>
        <taxon>Bryophytina</taxon>
        <taxon>Bryopsida</taxon>
        <taxon>Dicranidae</taxon>
        <taxon>Pseudoditrichales</taxon>
        <taxon>Ditrichaceae</taxon>
        <taxon>Ceratodon</taxon>
    </lineage>
</organism>